<comment type="caution">
    <text evidence="1">The sequence shown here is derived from an EMBL/GenBank/DDBJ whole genome shotgun (WGS) entry which is preliminary data.</text>
</comment>
<dbReference type="PANTHER" id="PTHR24092">
    <property type="entry name" value="PROBABLE PHOSPHOLIPID-TRANSPORTING ATPASE"/>
    <property type="match status" value="1"/>
</dbReference>
<dbReference type="EMBL" id="CAJOBP010076646">
    <property type="protein sequence ID" value="CAF4900552.1"/>
    <property type="molecule type" value="Genomic_DNA"/>
</dbReference>
<dbReference type="GO" id="GO:0005802">
    <property type="term" value="C:trans-Golgi network"/>
    <property type="evidence" value="ECO:0007669"/>
    <property type="project" value="TreeGrafter"/>
</dbReference>
<gene>
    <name evidence="1" type="ORF">UJA718_LOCUS45499</name>
</gene>
<dbReference type="GO" id="GO:0045332">
    <property type="term" value="P:phospholipid translocation"/>
    <property type="evidence" value="ECO:0007669"/>
    <property type="project" value="TreeGrafter"/>
</dbReference>
<evidence type="ECO:0000313" key="1">
    <source>
        <dbReference type="EMBL" id="CAF4900552.1"/>
    </source>
</evidence>
<dbReference type="GO" id="GO:0005886">
    <property type="term" value="C:plasma membrane"/>
    <property type="evidence" value="ECO:0007669"/>
    <property type="project" value="TreeGrafter"/>
</dbReference>
<proteinExistence type="predicted"/>
<keyword evidence="2" id="KW-1185">Reference proteome</keyword>
<dbReference type="GO" id="GO:0005768">
    <property type="term" value="C:endosome"/>
    <property type="evidence" value="ECO:0007669"/>
    <property type="project" value="TreeGrafter"/>
</dbReference>
<dbReference type="PANTHER" id="PTHR24092:SF5">
    <property type="entry name" value="PHOSPHOLIPID-TRANSPORTING ATPASE"/>
    <property type="match status" value="1"/>
</dbReference>
<reference evidence="1" key="1">
    <citation type="submission" date="2021-02" db="EMBL/GenBank/DDBJ databases">
        <authorList>
            <person name="Nowell W R."/>
        </authorList>
    </citation>
    <scope>NUCLEOTIDE SEQUENCE</scope>
</reference>
<feature type="non-terminal residue" evidence="1">
    <location>
        <position position="74"/>
    </location>
</feature>
<dbReference type="GO" id="GO:0000166">
    <property type="term" value="F:nucleotide binding"/>
    <property type="evidence" value="ECO:0007669"/>
    <property type="project" value="InterPro"/>
</dbReference>
<accession>A0A821V473</accession>
<dbReference type="InterPro" id="IPR023299">
    <property type="entry name" value="ATPase_P-typ_cyto_dom_N"/>
</dbReference>
<organism evidence="1 2">
    <name type="scientific">Rotaria socialis</name>
    <dbReference type="NCBI Taxonomy" id="392032"/>
    <lineage>
        <taxon>Eukaryota</taxon>
        <taxon>Metazoa</taxon>
        <taxon>Spiralia</taxon>
        <taxon>Gnathifera</taxon>
        <taxon>Rotifera</taxon>
        <taxon>Eurotatoria</taxon>
        <taxon>Bdelloidea</taxon>
        <taxon>Philodinida</taxon>
        <taxon>Philodinidae</taxon>
        <taxon>Rotaria</taxon>
    </lineage>
</organism>
<dbReference type="GO" id="GO:0006897">
    <property type="term" value="P:endocytosis"/>
    <property type="evidence" value="ECO:0007669"/>
    <property type="project" value="TreeGrafter"/>
</dbReference>
<evidence type="ECO:0000313" key="2">
    <source>
        <dbReference type="Proteomes" id="UP000663873"/>
    </source>
</evidence>
<protein>
    <submittedName>
        <fullName evidence="1">Uncharacterized protein</fullName>
    </submittedName>
</protein>
<sequence>MAREGLRTLVIAKKLLTQEKYQEFEQKITKARLRTINRSRYVREVIETLECDMELLGVTGVEDKLQVDVRQTLE</sequence>
<dbReference type="GO" id="GO:0140326">
    <property type="term" value="F:ATPase-coupled intramembrane lipid transporter activity"/>
    <property type="evidence" value="ECO:0007669"/>
    <property type="project" value="TreeGrafter"/>
</dbReference>
<dbReference type="AlphaFoldDB" id="A0A821V473"/>
<dbReference type="Gene3D" id="3.40.1110.10">
    <property type="entry name" value="Calcium-transporting ATPase, cytoplasmic domain N"/>
    <property type="match status" value="1"/>
</dbReference>
<dbReference type="GO" id="GO:0006890">
    <property type="term" value="P:retrograde vesicle-mediated transport, Golgi to endoplasmic reticulum"/>
    <property type="evidence" value="ECO:0007669"/>
    <property type="project" value="TreeGrafter"/>
</dbReference>
<name>A0A821V473_9BILA</name>
<dbReference type="Proteomes" id="UP000663873">
    <property type="component" value="Unassembled WGS sequence"/>
</dbReference>